<dbReference type="Pfam" id="PF02421">
    <property type="entry name" value="FeoB_N"/>
    <property type="match status" value="1"/>
</dbReference>
<dbReference type="PANTHER" id="PTHR43185:SF1">
    <property type="entry name" value="FE(2+) TRANSPORTER FEOB"/>
    <property type="match status" value="1"/>
</dbReference>
<dbReference type="GO" id="GO:0005525">
    <property type="term" value="F:GTP binding"/>
    <property type="evidence" value="ECO:0007669"/>
    <property type="project" value="InterPro"/>
</dbReference>
<name>A0A382SLC0_9ZZZZ</name>
<dbReference type="AlphaFoldDB" id="A0A382SLC0"/>
<dbReference type="InterPro" id="IPR027417">
    <property type="entry name" value="P-loop_NTPase"/>
</dbReference>
<dbReference type="Gene3D" id="3.40.50.300">
    <property type="entry name" value="P-loop containing nucleotide triphosphate hydrolases"/>
    <property type="match status" value="1"/>
</dbReference>
<dbReference type="GO" id="GO:0005886">
    <property type="term" value="C:plasma membrane"/>
    <property type="evidence" value="ECO:0007669"/>
    <property type="project" value="TreeGrafter"/>
</dbReference>
<proteinExistence type="predicted"/>
<protein>
    <recommendedName>
        <fullName evidence="1">FeoB-type G domain-containing protein</fullName>
    </recommendedName>
</protein>
<dbReference type="GO" id="GO:0015093">
    <property type="term" value="F:ferrous iron transmembrane transporter activity"/>
    <property type="evidence" value="ECO:0007669"/>
    <property type="project" value="TreeGrafter"/>
</dbReference>
<organism evidence="2">
    <name type="scientific">marine metagenome</name>
    <dbReference type="NCBI Taxonomy" id="408172"/>
    <lineage>
        <taxon>unclassified sequences</taxon>
        <taxon>metagenomes</taxon>
        <taxon>ecological metagenomes</taxon>
    </lineage>
</organism>
<feature type="domain" description="FeoB-type G" evidence="1">
    <location>
        <begin position="5"/>
        <end position="171"/>
    </location>
</feature>
<feature type="non-terminal residue" evidence="2">
    <location>
        <position position="171"/>
    </location>
</feature>
<dbReference type="InterPro" id="IPR030389">
    <property type="entry name" value="G_FEOB_dom"/>
</dbReference>
<accession>A0A382SLC0</accession>
<dbReference type="PROSITE" id="PS51711">
    <property type="entry name" value="G_FEOB"/>
    <property type="match status" value="1"/>
</dbReference>
<evidence type="ECO:0000313" key="2">
    <source>
        <dbReference type="EMBL" id="SVD10694.1"/>
    </source>
</evidence>
<gene>
    <name evidence="2" type="ORF">METZ01_LOCUS363548</name>
</gene>
<dbReference type="NCBIfam" id="TIGR00231">
    <property type="entry name" value="small_GTP"/>
    <property type="match status" value="1"/>
</dbReference>
<dbReference type="InterPro" id="IPR050860">
    <property type="entry name" value="FeoB_GTPase"/>
</dbReference>
<sequence length="171" mass="18824">METNTPLIALMGNPNSGKTAIFNLLTGMNQKVSNYPGITVEKRKGTALLSQNTQAEILDMPGTYSLTPESLDEKIVAQQVLDWMQEKEKPAAIISVVDAGNLSRNLYLTSQILDLDIPVIVALNMMDRVKRKNQDINCQALKKMLGAAAVVPMSAREKWGIKELRQALTVI</sequence>
<dbReference type="CDD" id="cd01879">
    <property type="entry name" value="FeoB"/>
    <property type="match status" value="1"/>
</dbReference>
<dbReference type="InterPro" id="IPR006073">
    <property type="entry name" value="GTP-bd"/>
</dbReference>
<dbReference type="SUPFAM" id="SSF52540">
    <property type="entry name" value="P-loop containing nucleoside triphosphate hydrolases"/>
    <property type="match status" value="1"/>
</dbReference>
<dbReference type="InterPro" id="IPR005225">
    <property type="entry name" value="Small_GTP-bd"/>
</dbReference>
<dbReference type="EMBL" id="UINC01129948">
    <property type="protein sequence ID" value="SVD10694.1"/>
    <property type="molecule type" value="Genomic_DNA"/>
</dbReference>
<dbReference type="PRINTS" id="PR00326">
    <property type="entry name" value="GTP1OBG"/>
</dbReference>
<reference evidence="2" key="1">
    <citation type="submission" date="2018-05" db="EMBL/GenBank/DDBJ databases">
        <authorList>
            <person name="Lanie J.A."/>
            <person name="Ng W.-L."/>
            <person name="Kazmierczak K.M."/>
            <person name="Andrzejewski T.M."/>
            <person name="Davidsen T.M."/>
            <person name="Wayne K.J."/>
            <person name="Tettelin H."/>
            <person name="Glass J.I."/>
            <person name="Rusch D."/>
            <person name="Podicherti R."/>
            <person name="Tsui H.-C.T."/>
            <person name="Winkler M.E."/>
        </authorList>
    </citation>
    <scope>NUCLEOTIDE SEQUENCE</scope>
</reference>
<evidence type="ECO:0000259" key="1">
    <source>
        <dbReference type="PROSITE" id="PS51711"/>
    </source>
</evidence>
<dbReference type="PANTHER" id="PTHR43185">
    <property type="entry name" value="FERROUS IRON TRANSPORT PROTEIN B"/>
    <property type="match status" value="1"/>
</dbReference>